<organism evidence="2 3">
    <name type="scientific">Kordia periserrulae</name>
    <dbReference type="NCBI Taxonomy" id="701523"/>
    <lineage>
        <taxon>Bacteria</taxon>
        <taxon>Pseudomonadati</taxon>
        <taxon>Bacteroidota</taxon>
        <taxon>Flavobacteriia</taxon>
        <taxon>Flavobacteriales</taxon>
        <taxon>Flavobacteriaceae</taxon>
        <taxon>Kordia</taxon>
    </lineage>
</organism>
<dbReference type="AlphaFoldDB" id="A0A2T6BVX5"/>
<evidence type="ECO:0000313" key="2">
    <source>
        <dbReference type="EMBL" id="PTX60230.1"/>
    </source>
</evidence>
<accession>A0A2T6BVX5</accession>
<reference evidence="2 3" key="1">
    <citation type="submission" date="2018-04" db="EMBL/GenBank/DDBJ databases">
        <title>Genomic Encyclopedia of Archaeal and Bacterial Type Strains, Phase II (KMG-II): from individual species to whole genera.</title>
        <authorList>
            <person name="Goeker M."/>
        </authorList>
    </citation>
    <scope>NUCLEOTIDE SEQUENCE [LARGE SCALE GENOMIC DNA]</scope>
    <source>
        <strain evidence="2 3">DSM 25731</strain>
    </source>
</reference>
<comment type="caution">
    <text evidence="2">The sequence shown here is derived from an EMBL/GenBank/DDBJ whole genome shotgun (WGS) entry which is preliminary data.</text>
</comment>
<name>A0A2T6BVX5_9FLAO</name>
<proteinExistence type="predicted"/>
<dbReference type="EMBL" id="QBKT01000007">
    <property type="protein sequence ID" value="PTX60230.1"/>
    <property type="molecule type" value="Genomic_DNA"/>
</dbReference>
<evidence type="ECO:0000313" key="3">
    <source>
        <dbReference type="Proteomes" id="UP000244090"/>
    </source>
</evidence>
<evidence type="ECO:0000256" key="1">
    <source>
        <dbReference type="SAM" id="MobiDB-lite"/>
    </source>
</evidence>
<protein>
    <submittedName>
        <fullName evidence="2">Uncharacterized protein</fullName>
    </submittedName>
</protein>
<keyword evidence="3" id="KW-1185">Reference proteome</keyword>
<sequence>MITLENYFEKKDQIDWSKVSDVTKDNLADIELLIQTAVDVPETLEIEEIQNQIQVFIEEVNSTLKKKSTGQKSSTTSVSKVKKPVRKPQTNKTTRRLSTKTQIDNTTYFKRLIPYNQKQALIEINSHKHDSIIERVEKELASIPKTQQKDNIQKSTIYAHYFHGTTDWYITDIAEDRNMLFGYVILNGDTQNAEAGYISIEELTQQRSHEFTEEYGVTELDFFFEKDILENILYKQYPNYYSNPKQSKQVTKATSKKTSTKMVKKVVDVTMVNRYSTQYRLIRRFYNLVRLHQTTSFRKIQLIYLAFQKAAIDRSVRKTDAEADLFTKINTKVVNLFDTVNPTKSDADIEFTDKKLFRQIEEYVKGQKINYAVTLLKSYISLQGLKPDTKKVERLIKRIDNAIIKGRIKKTNRLYKQLIDAKSALENYLEKPTVKIEPEQIGLSLPARSLCTNRVKCTGLRKDGKLHKGYRFINGGAVIKVKKKAV</sequence>
<feature type="compositionally biased region" description="Low complexity" evidence="1">
    <location>
        <begin position="70"/>
        <end position="79"/>
    </location>
</feature>
<gene>
    <name evidence="2" type="ORF">C8N46_107237</name>
</gene>
<feature type="region of interest" description="Disordered" evidence="1">
    <location>
        <begin position="66"/>
        <end position="98"/>
    </location>
</feature>
<dbReference type="Proteomes" id="UP000244090">
    <property type="component" value="Unassembled WGS sequence"/>
</dbReference>